<reference evidence="2" key="1">
    <citation type="submission" date="2020-11" db="EMBL/GenBank/DDBJ databases">
        <authorList>
            <person name="Tran Van P."/>
        </authorList>
    </citation>
    <scope>NUCLEOTIDE SEQUENCE</scope>
</reference>
<feature type="region of interest" description="Disordered" evidence="1">
    <location>
        <begin position="1"/>
        <end position="20"/>
    </location>
</feature>
<dbReference type="InterPro" id="IPR036852">
    <property type="entry name" value="Peptidase_S8/S53_dom_sf"/>
</dbReference>
<dbReference type="AlphaFoldDB" id="A0A7R9A2Z3"/>
<name>A0A7R9A2Z3_9CRUS</name>
<dbReference type="OrthoDB" id="10256524at2759"/>
<keyword evidence="3" id="KW-1185">Reference proteome</keyword>
<dbReference type="EMBL" id="CAJPEV010000950">
    <property type="protein sequence ID" value="CAG0889709.1"/>
    <property type="molecule type" value="Genomic_DNA"/>
</dbReference>
<evidence type="ECO:0000313" key="3">
    <source>
        <dbReference type="Proteomes" id="UP000677054"/>
    </source>
</evidence>
<organism evidence="2">
    <name type="scientific">Darwinula stevensoni</name>
    <dbReference type="NCBI Taxonomy" id="69355"/>
    <lineage>
        <taxon>Eukaryota</taxon>
        <taxon>Metazoa</taxon>
        <taxon>Ecdysozoa</taxon>
        <taxon>Arthropoda</taxon>
        <taxon>Crustacea</taxon>
        <taxon>Oligostraca</taxon>
        <taxon>Ostracoda</taxon>
        <taxon>Podocopa</taxon>
        <taxon>Podocopida</taxon>
        <taxon>Darwinulocopina</taxon>
        <taxon>Darwinuloidea</taxon>
        <taxon>Darwinulidae</taxon>
        <taxon>Darwinula</taxon>
    </lineage>
</organism>
<dbReference type="GO" id="GO:0004252">
    <property type="term" value="F:serine-type endopeptidase activity"/>
    <property type="evidence" value="ECO:0007669"/>
    <property type="project" value="InterPro"/>
</dbReference>
<proteinExistence type="predicted"/>
<evidence type="ECO:0000313" key="2">
    <source>
        <dbReference type="EMBL" id="CAD7245772.1"/>
    </source>
</evidence>
<dbReference type="EMBL" id="LR900467">
    <property type="protein sequence ID" value="CAD7245772.1"/>
    <property type="molecule type" value="Genomic_DNA"/>
</dbReference>
<feature type="compositionally biased region" description="Polar residues" evidence="1">
    <location>
        <begin position="1"/>
        <end position="10"/>
    </location>
</feature>
<protein>
    <recommendedName>
        <fullName evidence="4">Tripeptidyl-peptidase 2</fullName>
    </recommendedName>
</protein>
<dbReference type="FunFam" id="3.40.50.200:FF:000039">
    <property type="entry name" value="Predicted protein"/>
    <property type="match status" value="1"/>
</dbReference>
<gene>
    <name evidence="2" type="ORF">DSTB1V02_LOCUS5639</name>
</gene>
<dbReference type="Gene3D" id="2.20.25.690">
    <property type="match status" value="3"/>
</dbReference>
<dbReference type="GO" id="GO:0006508">
    <property type="term" value="P:proteolysis"/>
    <property type="evidence" value="ECO:0007669"/>
    <property type="project" value="InterPro"/>
</dbReference>
<evidence type="ECO:0000256" key="1">
    <source>
        <dbReference type="SAM" id="MobiDB-lite"/>
    </source>
</evidence>
<evidence type="ECO:0008006" key="4">
    <source>
        <dbReference type="Google" id="ProtNLM"/>
    </source>
</evidence>
<dbReference type="Proteomes" id="UP000677054">
    <property type="component" value="Unassembled WGS sequence"/>
</dbReference>
<dbReference type="SUPFAM" id="SSF52743">
    <property type="entry name" value="Subtilisin-like"/>
    <property type="match status" value="1"/>
</dbReference>
<sequence length="316" mass="35303">MINPPRSKSGNPARPPLAEGMAVPSGELSFPVWGLLPKKETGVTGFLEKFPTYDGRGTIIAIFDSGVDPGAPGLQVTSDGKPKVIDRIDCSGAGDVDTHTIVKVDADGCITGLSGRKLKIPKEWKNPSGEYHIGLKNAEDLYPRSSKVKDRILKKKKVKLWDPLHKSLVADVLKDIQEFEKKNPHPEGQQKLQREELDARLELLNQLEKSNPLAPPVYDCITFFDGDIWRACIDTTETGDLDKCKVLGQYRETLEYGTLTSLDQEFEKKNPHPEGQQKLQREELDARLELLNQLEKSNPLAPPVYDCITFFDGDIW</sequence>
<feature type="non-terminal residue" evidence="2">
    <location>
        <position position="1"/>
    </location>
</feature>
<accession>A0A7R9A2Z3</accession>